<dbReference type="Proteomes" id="UP000187455">
    <property type="component" value="Unassembled WGS sequence"/>
</dbReference>
<dbReference type="EMBL" id="LSSL01005414">
    <property type="protein sequence ID" value="OLY78839.1"/>
    <property type="molecule type" value="Genomic_DNA"/>
</dbReference>
<keyword evidence="2" id="KW-1185">Reference proteome</keyword>
<dbReference type="AlphaFoldDB" id="A0A1R0GPN1"/>
<comment type="caution">
    <text evidence="1">The sequence shown here is derived from an EMBL/GenBank/DDBJ whole genome shotgun (WGS) entry which is preliminary data.</text>
</comment>
<evidence type="ECO:0000313" key="2">
    <source>
        <dbReference type="Proteomes" id="UP000187455"/>
    </source>
</evidence>
<sequence>MSTLLQSPVIIKNAAQSKGVDNISFEDDNMYPIACTLLNTVAKMWSRMSADDRVVIISTLYEVKIIPTIGGLQKPCNSYLPSANLFPDLPIVLRSVIKICKESLLIELGVKKHVDLQLIFDRIDTELKWDHIQLVKYLTSVSDTLTDAEYNKLKSASIFPAQEMQMDQNTSNPGDISSKRKIYRANELYFPSEKITNLGLPVLKWNKHGLFNFPSSPEGIFLAKLGMQICPNILELVTIASKQPINTKISSDINFSIDSDASLRTKALEYLLENFYKEYFGEYSETIKRNIINFLPVYSVSNKLDVTGDVSKSPSSSFTPGLEHPSRCYSDPSSILLKFPVLDKRWRRSDDKLGVMAKPSIKTLLERISGYSFDSFSEAISVFEYLLSRMDDFKNSDWEDWKKTQFIPIFDKKNSYITKKLCPNDCYFETSSEDILYQSPYYKFKNIFLETINFGEKASIFFKYCGVRDEPSPIDVADRLLSNPGAVLLAFNDSYEDYVNLLKNLSEMQLELKKNPQIWKSMQESKWLVAIQRKKNPNSEFTTEFSEIESEYRGQLNETVEFTLSKPNEIVINDDMFLERQFCPKTSPNAFLLKRFYISLGSKVLSESVRIYNKPLGTPKTSKISTELERIIKNRAHLILCDYSVNSLGDMKKINPEILGNSFENPKKYLLDIELLRQRLIVCQVQEIEIYREFTLTGEVFKDSASACGMIWSNKDSEFKNNGVKSECGKEFSEFAKTTISELSNLNNAHNGGLSISKDEWYFIFVIRPSGSCENSLQELDPKESSGYWNQIDLAMTHY</sequence>
<dbReference type="PANTHER" id="PTHR47839">
    <property type="entry name" value="DOMAIN PROTEIN, PUTATIVE (AFU_ORTHOLOGUE AFUA_6G04830)-RELATED"/>
    <property type="match status" value="1"/>
</dbReference>
<evidence type="ECO:0000313" key="1">
    <source>
        <dbReference type="EMBL" id="OLY78839.1"/>
    </source>
</evidence>
<reference evidence="1 2" key="1">
    <citation type="journal article" date="2016" name="Mol. Biol. Evol.">
        <title>Genome-Wide Survey of Gut Fungi (Harpellales) Reveals the First Horizontally Transferred Ubiquitin Gene from a Mosquito Host.</title>
        <authorList>
            <person name="Wang Y."/>
            <person name="White M.M."/>
            <person name="Kvist S."/>
            <person name="Moncalvo J.M."/>
        </authorList>
    </citation>
    <scope>NUCLEOTIDE SEQUENCE [LARGE SCALE GENOMIC DNA]</scope>
    <source>
        <strain evidence="1 2">ALG-7-W6</strain>
    </source>
</reference>
<dbReference type="Pfam" id="PF12449">
    <property type="entry name" value="DUF3684"/>
    <property type="match status" value="1"/>
</dbReference>
<gene>
    <name evidence="1" type="ORF">AYI68_g7102</name>
</gene>
<dbReference type="OrthoDB" id="10031156at2759"/>
<protein>
    <submittedName>
        <fullName evidence="1">Uncharacterized protein</fullName>
    </submittedName>
</protein>
<accession>A0A1R0GPN1</accession>
<dbReference type="PANTHER" id="PTHR47839:SF1">
    <property type="entry name" value="DOMAIN PROTEIN, PUTATIVE (AFU_ORTHOLOGUE AFUA_6G04830)-RELATED"/>
    <property type="match status" value="1"/>
</dbReference>
<dbReference type="InterPro" id="IPR022155">
    <property type="entry name" value="DUF3684"/>
</dbReference>
<dbReference type="STRING" id="133383.A0A1R0GPN1"/>
<organism evidence="1 2">
    <name type="scientific">Smittium mucronatum</name>
    <dbReference type="NCBI Taxonomy" id="133383"/>
    <lineage>
        <taxon>Eukaryota</taxon>
        <taxon>Fungi</taxon>
        <taxon>Fungi incertae sedis</taxon>
        <taxon>Zoopagomycota</taxon>
        <taxon>Kickxellomycotina</taxon>
        <taxon>Harpellomycetes</taxon>
        <taxon>Harpellales</taxon>
        <taxon>Legeriomycetaceae</taxon>
        <taxon>Smittium</taxon>
    </lineage>
</organism>
<proteinExistence type="predicted"/>
<name>A0A1R0GPN1_9FUNG</name>